<dbReference type="EMBL" id="FJUX01000041">
    <property type="protein sequence ID" value="CZS99480.1"/>
    <property type="molecule type" value="Genomic_DNA"/>
</dbReference>
<gene>
    <name evidence="2" type="ORF">RAG0_07836</name>
</gene>
<dbReference type="AlphaFoldDB" id="A0A1E1KNA6"/>
<name>A0A1E1KNA6_9HELO</name>
<dbReference type="Proteomes" id="UP000178912">
    <property type="component" value="Unassembled WGS sequence"/>
</dbReference>
<organism evidence="2 3">
    <name type="scientific">Rhynchosporium agropyri</name>
    <dbReference type="NCBI Taxonomy" id="914238"/>
    <lineage>
        <taxon>Eukaryota</taxon>
        <taxon>Fungi</taxon>
        <taxon>Dikarya</taxon>
        <taxon>Ascomycota</taxon>
        <taxon>Pezizomycotina</taxon>
        <taxon>Leotiomycetes</taxon>
        <taxon>Helotiales</taxon>
        <taxon>Ploettnerulaceae</taxon>
        <taxon>Rhynchosporium</taxon>
    </lineage>
</organism>
<accession>A0A1E1KNA6</accession>
<dbReference type="OrthoDB" id="3480514at2759"/>
<sequence length="129" mass="14388">MSTSRDAGATQQAGSNGITNLSKTFDERQESVQGSDDSAPGSKRSKVDCDYDDVHIWWITLKIGEMNEVVNRIDTAIDLVMKLLYGSNNIDNITIEYNLIDLLKESREILDSAKDDMRAEGGRDREATE</sequence>
<evidence type="ECO:0000313" key="2">
    <source>
        <dbReference type="EMBL" id="CZS99480.1"/>
    </source>
</evidence>
<evidence type="ECO:0000256" key="1">
    <source>
        <dbReference type="SAM" id="MobiDB-lite"/>
    </source>
</evidence>
<evidence type="ECO:0000313" key="3">
    <source>
        <dbReference type="Proteomes" id="UP000178912"/>
    </source>
</evidence>
<reference evidence="3" key="1">
    <citation type="submission" date="2016-03" db="EMBL/GenBank/DDBJ databases">
        <authorList>
            <person name="Guldener U."/>
        </authorList>
    </citation>
    <scope>NUCLEOTIDE SEQUENCE [LARGE SCALE GENOMIC DNA]</scope>
    <source>
        <strain evidence="3">04CH-RAC-A.6.1</strain>
    </source>
</reference>
<feature type="compositionally biased region" description="Polar residues" evidence="1">
    <location>
        <begin position="1"/>
        <end position="23"/>
    </location>
</feature>
<keyword evidence="3" id="KW-1185">Reference proteome</keyword>
<protein>
    <submittedName>
        <fullName evidence="2">Uncharacterized protein</fullName>
    </submittedName>
</protein>
<proteinExistence type="predicted"/>
<feature type="region of interest" description="Disordered" evidence="1">
    <location>
        <begin position="1"/>
        <end position="47"/>
    </location>
</feature>